<gene>
    <name evidence="2" type="ORF">EDD40_5374</name>
</gene>
<evidence type="ECO:0000256" key="1">
    <source>
        <dbReference type="SAM" id="MobiDB-lite"/>
    </source>
</evidence>
<keyword evidence="3" id="KW-1185">Reference proteome</keyword>
<accession>A0A3N1HCF6</accession>
<dbReference type="AlphaFoldDB" id="A0A3N1HCF6"/>
<evidence type="ECO:0000313" key="2">
    <source>
        <dbReference type="EMBL" id="ROP39972.1"/>
    </source>
</evidence>
<dbReference type="Proteomes" id="UP000268727">
    <property type="component" value="Unassembled WGS sequence"/>
</dbReference>
<feature type="compositionally biased region" description="Pro residues" evidence="1">
    <location>
        <begin position="41"/>
        <end position="70"/>
    </location>
</feature>
<feature type="compositionally biased region" description="Basic and acidic residues" evidence="1">
    <location>
        <begin position="27"/>
        <end position="37"/>
    </location>
</feature>
<dbReference type="RefSeq" id="WP_170185203.1">
    <property type="nucleotide sequence ID" value="NZ_RJKM01000001.1"/>
</dbReference>
<reference evidence="2 3" key="1">
    <citation type="submission" date="2018-11" db="EMBL/GenBank/DDBJ databases">
        <title>Sequencing the genomes of 1000 actinobacteria strains.</title>
        <authorList>
            <person name="Klenk H.-P."/>
        </authorList>
    </citation>
    <scope>NUCLEOTIDE SEQUENCE [LARGE SCALE GENOMIC DNA]</scope>
    <source>
        <strain evidence="2 3">DSM 44231</strain>
    </source>
</reference>
<organism evidence="2 3">
    <name type="scientific">Saccharothrix texasensis</name>
    <dbReference type="NCBI Taxonomy" id="103734"/>
    <lineage>
        <taxon>Bacteria</taxon>
        <taxon>Bacillati</taxon>
        <taxon>Actinomycetota</taxon>
        <taxon>Actinomycetes</taxon>
        <taxon>Pseudonocardiales</taxon>
        <taxon>Pseudonocardiaceae</taxon>
        <taxon>Saccharothrix</taxon>
    </lineage>
</organism>
<dbReference type="EMBL" id="RJKM01000001">
    <property type="protein sequence ID" value="ROP39972.1"/>
    <property type="molecule type" value="Genomic_DNA"/>
</dbReference>
<name>A0A3N1HCF6_9PSEU</name>
<evidence type="ECO:0000313" key="3">
    <source>
        <dbReference type="Proteomes" id="UP000268727"/>
    </source>
</evidence>
<comment type="caution">
    <text evidence="2">The sequence shown here is derived from an EMBL/GenBank/DDBJ whole genome shotgun (WGS) entry which is preliminary data.</text>
</comment>
<protein>
    <submittedName>
        <fullName evidence="2">Uncharacterized protein</fullName>
    </submittedName>
</protein>
<sequence length="319" mass="32919">MDIGEPERSGRHRLEDGAAIWLPMGGELDHTPLDRAVARPAPAPPPRPAPPPPRAPRPPAPPPERPPPDPFVDTDAMGLRKFNIGLVPASVTPPRTWKRAAWFTVLSSAGVLVGLAVVASNLVGTNGPAERIALPGYPTGVPLLTGFPPPPPPPTSSTARHVPAAAVVDELSPAAGDRAAAAGSAPDDPVAGPVVDPVPETSAVVTAVPSESAPVVDADTLAMSTELFYEEVATNSDGALTLVSEAFRIAGDVLDLEREFADVSLIEVLEISVDPTRGVTVSTLGVTHEDGSRTTEKRELVFTTTGTPLIDGERPAGGA</sequence>
<proteinExistence type="predicted"/>
<feature type="region of interest" description="Disordered" evidence="1">
    <location>
        <begin position="23"/>
        <end position="74"/>
    </location>
</feature>